<dbReference type="PATRIC" id="fig|33935.3.peg.3570"/>
<dbReference type="AlphaFoldDB" id="A0A0M9DJX1"/>
<sequence>MRKHLLDRKEAISIELHAFTNKSPYINAKILDDFSVLLCKKYKVFCETTFVFLLLVKYKCLLVEGNDEDLSFDLQYWNFCMNLKQMGVV</sequence>
<name>A0A0M9DJX1_9BACI</name>
<proteinExistence type="predicted"/>
<protein>
    <submittedName>
        <fullName evidence="1">Uncharacterized protein</fullName>
    </submittedName>
</protein>
<evidence type="ECO:0000313" key="1">
    <source>
        <dbReference type="EMBL" id="KOY81926.1"/>
    </source>
</evidence>
<accession>A0A0M9DJX1</accession>
<dbReference type="Proteomes" id="UP000037977">
    <property type="component" value="Unassembled WGS sequence"/>
</dbReference>
<evidence type="ECO:0000313" key="2">
    <source>
        <dbReference type="Proteomes" id="UP000037977"/>
    </source>
</evidence>
<dbReference type="EMBL" id="LGCI01000008">
    <property type="protein sequence ID" value="KOY81926.1"/>
    <property type="molecule type" value="Genomic_DNA"/>
</dbReference>
<organism evidence="1 2">
    <name type="scientific">Lysinibacillus macroides</name>
    <dbReference type="NCBI Taxonomy" id="33935"/>
    <lineage>
        <taxon>Bacteria</taxon>
        <taxon>Bacillati</taxon>
        <taxon>Bacillota</taxon>
        <taxon>Bacilli</taxon>
        <taxon>Bacillales</taxon>
        <taxon>Bacillaceae</taxon>
        <taxon>Lysinibacillus</taxon>
    </lineage>
</organism>
<dbReference type="STRING" id="33935.ADM90_13580"/>
<reference evidence="1 2" key="1">
    <citation type="submission" date="2015-07" db="EMBL/GenBank/DDBJ databases">
        <title>Genome sequencing project for genomic taxonomy and phylogenomics of Bacillus-like bacteria.</title>
        <authorList>
            <person name="Liu B."/>
            <person name="Wang J."/>
            <person name="Zhu Y."/>
            <person name="Liu G."/>
            <person name="Chen Q."/>
            <person name="Chen Z."/>
            <person name="Che J."/>
            <person name="Ge C."/>
            <person name="Shi H."/>
            <person name="Pan Z."/>
            <person name="Liu X."/>
        </authorList>
    </citation>
    <scope>NUCLEOTIDE SEQUENCE [LARGE SCALE GENOMIC DNA]</scope>
    <source>
        <strain evidence="1 2">DSM 54</strain>
    </source>
</reference>
<gene>
    <name evidence="1" type="ORF">ADM90_13580</name>
</gene>
<comment type="caution">
    <text evidence="1">The sequence shown here is derived from an EMBL/GenBank/DDBJ whole genome shotgun (WGS) entry which is preliminary data.</text>
</comment>
<keyword evidence="2" id="KW-1185">Reference proteome</keyword>